<dbReference type="PANTHER" id="PTHR24249">
    <property type="entry name" value="HISTAMINE RECEPTOR-RELATED G-PROTEIN COUPLED RECEPTOR"/>
    <property type="match status" value="1"/>
</dbReference>
<keyword evidence="6 9" id="KW-0472">Membrane</keyword>
<evidence type="ECO:0000256" key="3">
    <source>
        <dbReference type="ARBA" id="ARBA00022692"/>
    </source>
</evidence>
<proteinExistence type="predicted"/>
<feature type="transmembrane region" description="Helical" evidence="9">
    <location>
        <begin position="103"/>
        <end position="131"/>
    </location>
</feature>
<keyword evidence="12" id="KW-1185">Reference proteome</keyword>
<dbReference type="GO" id="GO:0005886">
    <property type="term" value="C:plasma membrane"/>
    <property type="evidence" value="ECO:0007669"/>
    <property type="project" value="UniProtKB-SubCell"/>
</dbReference>
<sequence>MSTISPDVESEEDQTVFYFHFVFRVCLFTPLSIWSILSGSVNIIAFFKIGLRNGVNQNFFILSIADALQGVIALCNSLCYILEWCELHPKAVSFFVLHGLLEIAYAFPLYVSIITTTVIALVRCLCVMMPFTVQRILTARKQLAAILFFCGPTMVALTYVVTHVKTGFKKSTVKDVRQRLFSNEAAFTLMEATRATILIGSYITIFISMLFLVRALKNSTGFQRQNTGSNSTTVNGSSRDARVIRGVFLVLAIFSICNFCPTFISITRFFDFGLRPLGRLSKEFVYVNILKNFLFYVNIGGNIFVYYFNNIRFQDEVNALLRKQTR</sequence>
<evidence type="ECO:0000256" key="7">
    <source>
        <dbReference type="ARBA" id="ARBA00023170"/>
    </source>
</evidence>
<protein>
    <submittedName>
        <fullName evidence="11">Chemosensory receptor A</fullName>
    </submittedName>
</protein>
<dbReference type="AlphaFoldDB" id="A0AAV4FL59"/>
<gene>
    <name evidence="11" type="ORF">ElyMa_000396800</name>
</gene>
<keyword evidence="8" id="KW-0807">Transducer</keyword>
<feature type="domain" description="G-protein coupled receptors family 1 profile" evidence="10">
    <location>
        <begin position="38"/>
        <end position="306"/>
    </location>
</feature>
<dbReference type="CDD" id="cd00637">
    <property type="entry name" value="7tm_classA_rhodopsin-like"/>
    <property type="match status" value="1"/>
</dbReference>
<feature type="transmembrane region" description="Helical" evidence="9">
    <location>
        <begin position="143"/>
        <end position="161"/>
    </location>
</feature>
<keyword evidence="2" id="KW-1003">Cell membrane</keyword>
<evidence type="ECO:0000256" key="1">
    <source>
        <dbReference type="ARBA" id="ARBA00004651"/>
    </source>
</evidence>
<dbReference type="InterPro" id="IPR017452">
    <property type="entry name" value="GPCR_Rhodpsn_7TM"/>
</dbReference>
<comment type="caution">
    <text evidence="11">The sequence shown here is derived from an EMBL/GenBank/DDBJ whole genome shotgun (WGS) entry which is preliminary data.</text>
</comment>
<dbReference type="SUPFAM" id="SSF81321">
    <property type="entry name" value="Family A G protein-coupled receptor-like"/>
    <property type="match status" value="1"/>
</dbReference>
<dbReference type="PANTHER" id="PTHR24249:SF372">
    <property type="entry name" value="G-PROTEIN COUPLED RECEPTORS FAMILY 1 PROFILE DOMAIN-CONTAINING PROTEIN"/>
    <property type="match status" value="1"/>
</dbReference>
<evidence type="ECO:0000256" key="2">
    <source>
        <dbReference type="ARBA" id="ARBA00022475"/>
    </source>
</evidence>
<comment type="subcellular location">
    <subcellularLocation>
        <location evidence="1">Cell membrane</location>
        <topology evidence="1">Multi-pass membrane protein</topology>
    </subcellularLocation>
</comment>
<organism evidence="11 12">
    <name type="scientific">Elysia marginata</name>
    <dbReference type="NCBI Taxonomy" id="1093978"/>
    <lineage>
        <taxon>Eukaryota</taxon>
        <taxon>Metazoa</taxon>
        <taxon>Spiralia</taxon>
        <taxon>Lophotrochozoa</taxon>
        <taxon>Mollusca</taxon>
        <taxon>Gastropoda</taxon>
        <taxon>Heterobranchia</taxon>
        <taxon>Euthyneura</taxon>
        <taxon>Panpulmonata</taxon>
        <taxon>Sacoglossa</taxon>
        <taxon>Placobranchoidea</taxon>
        <taxon>Plakobranchidae</taxon>
        <taxon>Elysia</taxon>
    </lineage>
</organism>
<keyword evidence="7 11" id="KW-0675">Receptor</keyword>
<keyword evidence="5" id="KW-0297">G-protein coupled receptor</keyword>
<dbReference type="Gene3D" id="1.20.1070.10">
    <property type="entry name" value="Rhodopsin 7-helix transmembrane proteins"/>
    <property type="match status" value="1"/>
</dbReference>
<evidence type="ECO:0000313" key="12">
    <source>
        <dbReference type="Proteomes" id="UP000762676"/>
    </source>
</evidence>
<dbReference type="InterPro" id="IPR050569">
    <property type="entry name" value="TAAR"/>
</dbReference>
<evidence type="ECO:0000256" key="5">
    <source>
        <dbReference type="ARBA" id="ARBA00023040"/>
    </source>
</evidence>
<evidence type="ECO:0000256" key="6">
    <source>
        <dbReference type="ARBA" id="ARBA00023136"/>
    </source>
</evidence>
<reference evidence="11 12" key="1">
    <citation type="journal article" date="2021" name="Elife">
        <title>Chloroplast acquisition without the gene transfer in kleptoplastic sea slugs, Plakobranchus ocellatus.</title>
        <authorList>
            <person name="Maeda T."/>
            <person name="Takahashi S."/>
            <person name="Yoshida T."/>
            <person name="Shimamura S."/>
            <person name="Takaki Y."/>
            <person name="Nagai Y."/>
            <person name="Toyoda A."/>
            <person name="Suzuki Y."/>
            <person name="Arimoto A."/>
            <person name="Ishii H."/>
            <person name="Satoh N."/>
            <person name="Nishiyama T."/>
            <person name="Hasebe M."/>
            <person name="Maruyama T."/>
            <person name="Minagawa J."/>
            <person name="Obokata J."/>
            <person name="Shigenobu S."/>
        </authorList>
    </citation>
    <scope>NUCLEOTIDE SEQUENCE [LARGE SCALE GENOMIC DNA]</scope>
</reference>
<keyword evidence="4 9" id="KW-1133">Transmembrane helix</keyword>
<feature type="transmembrane region" description="Helical" evidence="9">
    <location>
        <begin position="59"/>
        <end position="83"/>
    </location>
</feature>
<keyword evidence="3 9" id="KW-0812">Transmembrane</keyword>
<dbReference type="PROSITE" id="PS50262">
    <property type="entry name" value="G_PROTEIN_RECEP_F1_2"/>
    <property type="match status" value="1"/>
</dbReference>
<feature type="transmembrane region" description="Helical" evidence="9">
    <location>
        <begin position="289"/>
        <end position="308"/>
    </location>
</feature>
<evidence type="ECO:0000256" key="8">
    <source>
        <dbReference type="ARBA" id="ARBA00023224"/>
    </source>
</evidence>
<evidence type="ECO:0000259" key="10">
    <source>
        <dbReference type="PROSITE" id="PS50262"/>
    </source>
</evidence>
<feature type="transmembrane region" description="Helical" evidence="9">
    <location>
        <begin position="247"/>
        <end position="269"/>
    </location>
</feature>
<dbReference type="Proteomes" id="UP000762676">
    <property type="component" value="Unassembled WGS sequence"/>
</dbReference>
<feature type="transmembrane region" description="Helical" evidence="9">
    <location>
        <begin position="21"/>
        <end position="47"/>
    </location>
</feature>
<feature type="transmembrane region" description="Helical" evidence="9">
    <location>
        <begin position="197"/>
        <end position="216"/>
    </location>
</feature>
<accession>A0AAV4FL59</accession>
<evidence type="ECO:0000256" key="9">
    <source>
        <dbReference type="SAM" id="Phobius"/>
    </source>
</evidence>
<evidence type="ECO:0000256" key="4">
    <source>
        <dbReference type="ARBA" id="ARBA00022989"/>
    </source>
</evidence>
<name>A0AAV4FL59_9GAST</name>
<dbReference type="EMBL" id="BMAT01000780">
    <property type="protein sequence ID" value="GFR73101.1"/>
    <property type="molecule type" value="Genomic_DNA"/>
</dbReference>
<evidence type="ECO:0000313" key="11">
    <source>
        <dbReference type="EMBL" id="GFR73101.1"/>
    </source>
</evidence>
<dbReference type="GO" id="GO:0004930">
    <property type="term" value="F:G protein-coupled receptor activity"/>
    <property type="evidence" value="ECO:0007669"/>
    <property type="project" value="UniProtKB-KW"/>
</dbReference>